<keyword evidence="5" id="KW-1185">Reference proteome</keyword>
<reference evidence="3" key="1">
    <citation type="submission" date="2011-02" db="EMBL/GenBank/DDBJ databases">
        <authorList>
            <person name="Aslett M."/>
        </authorList>
    </citation>
    <scope>NUCLEOTIDE SEQUENCE</scope>
    <source>
        <strain evidence="3">Liverpool</strain>
    </source>
</reference>
<dbReference type="PANTHER" id="PTHR24209:SF7">
    <property type="entry name" value="PROTEIN DA1-RELATED 2"/>
    <property type="match status" value="1"/>
</dbReference>
<proteinExistence type="predicted"/>
<evidence type="ECO:0000313" key="4">
    <source>
        <dbReference type="EMBL" id="CEL66069.1"/>
    </source>
</evidence>
<feature type="compositionally biased region" description="Polar residues" evidence="1">
    <location>
        <begin position="17"/>
        <end position="46"/>
    </location>
</feature>
<dbReference type="GeneID" id="13444973"/>
<dbReference type="InterPro" id="IPR022087">
    <property type="entry name" value="DA1-like_dom"/>
</dbReference>
<dbReference type="PANTHER" id="PTHR24209">
    <property type="entry name" value="PROTEIN DA1-RELATED 2"/>
    <property type="match status" value="1"/>
</dbReference>
<dbReference type="InParanoid" id="F0VEG3"/>
<feature type="domain" description="Protein DA1-like" evidence="2">
    <location>
        <begin position="375"/>
        <end position="553"/>
    </location>
</feature>
<evidence type="ECO:0000259" key="2">
    <source>
        <dbReference type="Pfam" id="PF12315"/>
    </source>
</evidence>
<dbReference type="eggNOG" id="KOG1703">
    <property type="taxonomic scope" value="Eukaryota"/>
</dbReference>
<dbReference type="OrthoDB" id="329432at2759"/>
<organism evidence="3 5">
    <name type="scientific">Neospora caninum (strain Liverpool)</name>
    <dbReference type="NCBI Taxonomy" id="572307"/>
    <lineage>
        <taxon>Eukaryota</taxon>
        <taxon>Sar</taxon>
        <taxon>Alveolata</taxon>
        <taxon>Apicomplexa</taxon>
        <taxon>Conoidasida</taxon>
        <taxon>Coccidia</taxon>
        <taxon>Eucoccidiorida</taxon>
        <taxon>Eimeriorina</taxon>
        <taxon>Sarcocystidae</taxon>
        <taxon>Neospora</taxon>
    </lineage>
</organism>
<evidence type="ECO:0000256" key="1">
    <source>
        <dbReference type="SAM" id="MobiDB-lite"/>
    </source>
</evidence>
<dbReference type="EMBL" id="LN714480">
    <property type="protein sequence ID" value="CEL66069.1"/>
    <property type="molecule type" value="Genomic_DNA"/>
</dbReference>
<sequence>MASVQAQRKGELYPILRSSTDARAQPNATLRTAVSQSSTARPSSYNNGGGPLSRILRPGGQLNGSWQSRNTLPRHRGGDLRQKEHMYQSKEALRDGGNKQGNAHVQNLWKAGQPSSIPRTVAMTPSKPGSQSTSYAKSQKGLDATHSLALRRLRVSAGHPTVAEASPAGAIKPSLGTSCPLKCTFCGAELLTRKYFASAWPEFIMCAKCKDGLPTCHVCHRKAAHAEHTDICWLPSKFVGNKESSTTTGLTDQENRRTLSGGCHRPPASIGGLNLCSECVLLFPVVEDKQVNRLFKEAVTILRKEASISFDDSRVFHQSRLVEPATASGLADKNGCGGFPFPVHAVDLASLKTSIYAKHSLHGGHTTFGRCETLEIIERQTNPPLVSRMRAVRQILVAKGLPESVFLAHLAHELMHAFLWCSSNGGHATPSIDLAVEEGLCNVIAARVLELRDAQLASSEKRSLVGEQSCTARAGRQSDVSHAQESGKRSRTSHLTSSEAAANVALIAYERKVIAVRLSMMSEDKDKIYGDGYRAVRRAVEALGIKRALQLVRTAGSSLEMFKRAVFGSSILAQTHNIAEVACSRAC</sequence>
<protein>
    <recommendedName>
        <fullName evidence="2">Protein DA1-like domain-containing protein</fullName>
    </recommendedName>
</protein>
<name>F0VEG3_NEOCL</name>
<dbReference type="RefSeq" id="XP_003882139.1">
    <property type="nucleotide sequence ID" value="XM_003882090.1"/>
</dbReference>
<feature type="region of interest" description="Disordered" evidence="1">
    <location>
        <begin position="467"/>
        <end position="496"/>
    </location>
</feature>
<reference evidence="5" key="3">
    <citation type="journal article" date="2012" name="PLoS Pathog.">
        <title>Comparative genomics of the apicomplexan parasites Toxoplasma gondii and Neospora caninum: Coccidia differing in host range and transmission strategy.</title>
        <authorList>
            <person name="Reid A.J."/>
            <person name="Vermont S.J."/>
            <person name="Cotton J.A."/>
            <person name="Harris D."/>
            <person name="Hill-Cawthorne G.A."/>
            <person name="Konen-Waisman S."/>
            <person name="Latham S.M."/>
            <person name="Mourier T."/>
            <person name="Norton R."/>
            <person name="Quail M.A."/>
            <person name="Sanders M."/>
            <person name="Shanmugam D."/>
            <person name="Sohal A."/>
            <person name="Wasmuth J.D."/>
            <person name="Brunk B."/>
            <person name="Grigg M.E."/>
            <person name="Howard J.C."/>
            <person name="Parkinson J."/>
            <person name="Roos D.S."/>
            <person name="Trees A.J."/>
            <person name="Berriman M."/>
            <person name="Pain A."/>
            <person name="Wastling J.M."/>
        </authorList>
    </citation>
    <scope>NUCLEOTIDE SEQUENCE [LARGE SCALE GENOMIC DNA]</scope>
    <source>
        <strain evidence="5">Liverpool</strain>
    </source>
</reference>
<dbReference type="InterPro" id="IPR045218">
    <property type="entry name" value="DA1-like"/>
</dbReference>
<feature type="region of interest" description="Disordered" evidence="1">
    <location>
        <begin position="15"/>
        <end position="82"/>
    </location>
</feature>
<dbReference type="OMA" id="PEFIMCA"/>
<dbReference type="Proteomes" id="UP000007494">
    <property type="component" value="Chromosome VI"/>
</dbReference>
<dbReference type="Pfam" id="PF12315">
    <property type="entry name" value="DA1-like"/>
    <property type="match status" value="1"/>
</dbReference>
<gene>
    <name evidence="4" type="ORF">BN1204_018960</name>
    <name evidence="3" type="ORF">NCLIV_018960</name>
</gene>
<dbReference type="AlphaFoldDB" id="F0VEG3"/>
<evidence type="ECO:0000313" key="5">
    <source>
        <dbReference type="Proteomes" id="UP000007494"/>
    </source>
</evidence>
<dbReference type="VEuPathDB" id="ToxoDB:NCLIV_018960"/>
<evidence type="ECO:0000313" key="3">
    <source>
        <dbReference type="EMBL" id="CBZ52107.1"/>
    </source>
</evidence>
<accession>F0VEG3</accession>
<dbReference type="EMBL" id="FR823387">
    <property type="protein sequence ID" value="CBZ52107.1"/>
    <property type="molecule type" value="Genomic_DNA"/>
</dbReference>
<reference evidence="3" key="2">
    <citation type="submission" date="2011-03" db="EMBL/GenBank/DDBJ databases">
        <title>Comparative genomics and transcriptomics of Neospora caninum and Toxoplasma gondii.</title>
        <authorList>
            <person name="Reid A.J."/>
            <person name="Sohal A."/>
            <person name="Harris D."/>
            <person name="Quail M."/>
            <person name="Sanders M."/>
            <person name="Berriman M."/>
            <person name="Wastling J.M."/>
            <person name="Pain A."/>
        </authorList>
    </citation>
    <scope>NUCLEOTIDE SEQUENCE</scope>
    <source>
        <strain evidence="3">Liverpool</strain>
    </source>
</reference>
<reference evidence="4" key="4">
    <citation type="journal article" date="2015" name="PLoS ONE">
        <title>Comprehensive Evaluation of Toxoplasma gondii VEG and Neospora caninum LIV Genomes with Tachyzoite Stage Transcriptome and Proteome Defines Novel Transcript Features.</title>
        <authorList>
            <person name="Ramaprasad A."/>
            <person name="Mourier T."/>
            <person name="Naeem R."/>
            <person name="Malas T.B."/>
            <person name="Moussa E."/>
            <person name="Panigrahi A."/>
            <person name="Vermont S.J."/>
            <person name="Otto T.D."/>
            <person name="Wastling J."/>
            <person name="Pain A."/>
        </authorList>
    </citation>
    <scope>NUCLEOTIDE SEQUENCE</scope>
    <source>
        <strain evidence="4">Liverpool</strain>
    </source>
</reference>